<feature type="compositionally biased region" description="Polar residues" evidence="1">
    <location>
        <begin position="35"/>
        <end position="45"/>
    </location>
</feature>
<evidence type="ECO:0000313" key="4">
    <source>
        <dbReference type="Proteomes" id="UP000757900"/>
    </source>
</evidence>
<feature type="region of interest" description="Disordered" evidence="1">
    <location>
        <begin position="35"/>
        <end position="57"/>
    </location>
</feature>
<protein>
    <submittedName>
        <fullName evidence="3">Uncharacterized protein</fullName>
    </submittedName>
</protein>
<dbReference type="Proteomes" id="UP000757900">
    <property type="component" value="Unassembled WGS sequence"/>
</dbReference>
<sequence length="414" mass="46554">MSIKPRTIKPFSYGVLALGLALLLGSTEAVGAQSDAEQVDSSSQVESLATSSESVSSLSESQVESAWSESSSEPQLSKPEQLQAALDAMNDLKTYQVRYGFTYIKDRAYTAQVQAVGDRSRGIAKIQLTYYGDKGEGLKYQLDLMTYDNLSHVYIKQSQLLASMTFFPELSLTPEQLKALEAYDDYYIELSKEQLKQVGLDQEAFQLLFLEPNRKKLSQLPEAKIHEFKGTVMTSAELTEIPEFLFDQTRNLHLDYRLKMEWEAGDKGPSLKLNPHLDLVGKGVGLDLQGEVSAKIRKGEFGLNRIADIATGKVDFLKAMQLKTSPVLQKLKRFSLRVNPKEHSYRMSLLGVVEDTNLNLFSSNPAYTRSYDYVVDYELTPSQEHLPDITELKRLSAQEYQSLLNKILSQTPQE</sequence>
<evidence type="ECO:0000256" key="2">
    <source>
        <dbReference type="SAM" id="SignalP"/>
    </source>
</evidence>
<reference evidence="3" key="1">
    <citation type="submission" date="2020-04" db="EMBL/GenBank/DDBJ databases">
        <title>Deep metagenomics examines the oral microbiome during advanced dental caries in children, revealing novel taxa and co-occurrences with host molecules.</title>
        <authorList>
            <person name="Baker J.L."/>
            <person name="Morton J.T."/>
            <person name="Dinis M."/>
            <person name="Alvarez R."/>
            <person name="Tran N.C."/>
            <person name="Knight R."/>
            <person name="Edlund A."/>
        </authorList>
    </citation>
    <scope>NUCLEOTIDE SEQUENCE</scope>
    <source>
        <strain evidence="3">JCVI_23_bin.16</strain>
    </source>
</reference>
<feature type="signal peptide" evidence="2">
    <location>
        <begin position="1"/>
        <end position="31"/>
    </location>
</feature>
<gene>
    <name evidence="3" type="ORF">HXK00_04995</name>
</gene>
<organism evidence="3 4">
    <name type="scientific">Abiotrophia defectiva</name>
    <name type="common">Streptococcus defectivus</name>
    <dbReference type="NCBI Taxonomy" id="46125"/>
    <lineage>
        <taxon>Bacteria</taxon>
        <taxon>Bacillati</taxon>
        <taxon>Bacillota</taxon>
        <taxon>Bacilli</taxon>
        <taxon>Lactobacillales</taxon>
        <taxon>Aerococcaceae</taxon>
        <taxon>Abiotrophia</taxon>
    </lineage>
</organism>
<proteinExistence type="predicted"/>
<dbReference type="RefSeq" id="WP_303765125.1">
    <property type="nucleotide sequence ID" value="NZ_CAJPUI010000002.1"/>
</dbReference>
<name>A0A929QTM4_ABIDE</name>
<keyword evidence="2" id="KW-0732">Signal</keyword>
<evidence type="ECO:0000313" key="3">
    <source>
        <dbReference type="EMBL" id="MBF0934985.1"/>
    </source>
</evidence>
<feature type="chain" id="PRO_5037162702" evidence="2">
    <location>
        <begin position="32"/>
        <end position="414"/>
    </location>
</feature>
<dbReference type="AlphaFoldDB" id="A0A929QTM4"/>
<dbReference type="EMBL" id="JABZFV010000104">
    <property type="protein sequence ID" value="MBF0934985.1"/>
    <property type="molecule type" value="Genomic_DNA"/>
</dbReference>
<feature type="compositionally biased region" description="Low complexity" evidence="1">
    <location>
        <begin position="46"/>
        <end position="57"/>
    </location>
</feature>
<accession>A0A929QTM4</accession>
<evidence type="ECO:0000256" key="1">
    <source>
        <dbReference type="SAM" id="MobiDB-lite"/>
    </source>
</evidence>
<comment type="caution">
    <text evidence="3">The sequence shown here is derived from an EMBL/GenBank/DDBJ whole genome shotgun (WGS) entry which is preliminary data.</text>
</comment>